<dbReference type="Pfam" id="PF00582">
    <property type="entry name" value="Usp"/>
    <property type="match status" value="1"/>
</dbReference>
<sequence length="152" mass="16360">MQRGLVIAEDSQKGRKLLNEAAAAARGSDCGLVVLSIIHPESFAADVETLEAIGDVEDTHYDENNVLDAERNSVQSIVADSIDDGNLEITYRVSVASQDELVKEVLKTAQNTECDHLFTCGNQRSPTGKAIFGDSTQQLLLEFPGPVTVALD</sequence>
<dbReference type="InterPro" id="IPR006016">
    <property type="entry name" value="UspA"/>
</dbReference>
<name>A0AAV3TEA3_9EURY</name>
<dbReference type="RefSeq" id="WP_343775947.1">
    <property type="nucleotide sequence ID" value="NZ_BAAADV010000008.1"/>
</dbReference>
<gene>
    <name evidence="2" type="ORF">GCM10009020_35310</name>
</gene>
<accession>A0AAV3TEA3</accession>
<comment type="caution">
    <text evidence="2">The sequence shown here is derived from an EMBL/GenBank/DDBJ whole genome shotgun (WGS) entry which is preliminary data.</text>
</comment>
<protein>
    <submittedName>
        <fullName evidence="2">Universal stress protein</fullName>
    </submittedName>
</protein>
<reference evidence="2 3" key="1">
    <citation type="journal article" date="2019" name="Int. J. Syst. Evol. Microbiol.">
        <title>The Global Catalogue of Microorganisms (GCM) 10K type strain sequencing project: providing services to taxonomists for standard genome sequencing and annotation.</title>
        <authorList>
            <consortium name="The Broad Institute Genomics Platform"/>
            <consortium name="The Broad Institute Genome Sequencing Center for Infectious Disease"/>
            <person name="Wu L."/>
            <person name="Ma J."/>
        </authorList>
    </citation>
    <scope>NUCLEOTIDE SEQUENCE [LARGE SCALE GENOMIC DNA]</scope>
    <source>
        <strain evidence="2 3">JCM 16328</strain>
    </source>
</reference>
<proteinExistence type="predicted"/>
<dbReference type="EMBL" id="BAAADV010000008">
    <property type="protein sequence ID" value="GAA0682912.1"/>
    <property type="molecule type" value="Genomic_DNA"/>
</dbReference>
<evidence type="ECO:0000313" key="2">
    <source>
        <dbReference type="EMBL" id="GAA0682912.1"/>
    </source>
</evidence>
<dbReference type="InterPro" id="IPR014729">
    <property type="entry name" value="Rossmann-like_a/b/a_fold"/>
</dbReference>
<keyword evidence="3" id="KW-1185">Reference proteome</keyword>
<dbReference type="AlphaFoldDB" id="A0AAV3TEA3"/>
<dbReference type="SUPFAM" id="SSF52402">
    <property type="entry name" value="Adenine nucleotide alpha hydrolases-like"/>
    <property type="match status" value="1"/>
</dbReference>
<feature type="domain" description="UspA" evidence="1">
    <location>
        <begin position="5"/>
        <end position="149"/>
    </location>
</feature>
<evidence type="ECO:0000259" key="1">
    <source>
        <dbReference type="Pfam" id="PF00582"/>
    </source>
</evidence>
<dbReference type="Gene3D" id="3.40.50.620">
    <property type="entry name" value="HUPs"/>
    <property type="match status" value="1"/>
</dbReference>
<evidence type="ECO:0000313" key="3">
    <source>
        <dbReference type="Proteomes" id="UP001500420"/>
    </source>
</evidence>
<dbReference type="Proteomes" id="UP001500420">
    <property type="component" value="Unassembled WGS sequence"/>
</dbReference>
<organism evidence="2 3">
    <name type="scientific">Natronoarchaeum mannanilyticum</name>
    <dbReference type="NCBI Taxonomy" id="926360"/>
    <lineage>
        <taxon>Archaea</taxon>
        <taxon>Methanobacteriati</taxon>
        <taxon>Methanobacteriota</taxon>
        <taxon>Stenosarchaea group</taxon>
        <taxon>Halobacteria</taxon>
        <taxon>Halobacteriales</taxon>
        <taxon>Natronoarchaeaceae</taxon>
    </lineage>
</organism>